<feature type="transmembrane region" description="Helical" evidence="8">
    <location>
        <begin position="224"/>
        <end position="247"/>
    </location>
</feature>
<dbReference type="AlphaFoldDB" id="A0A068TJH1"/>
<keyword evidence="6 8" id="KW-1133">Transmembrane helix</keyword>
<evidence type="ECO:0000313" key="10">
    <source>
        <dbReference type="EMBL" id="CDN57670.1"/>
    </source>
</evidence>
<evidence type="ECO:0000256" key="8">
    <source>
        <dbReference type="RuleBase" id="RU363032"/>
    </source>
</evidence>
<dbReference type="Gene3D" id="1.10.3720.10">
    <property type="entry name" value="MetI-like"/>
    <property type="match status" value="1"/>
</dbReference>
<keyword evidence="7 8" id="KW-0472">Membrane</keyword>
<feature type="transmembrane region" description="Helical" evidence="8">
    <location>
        <begin position="267"/>
        <end position="288"/>
    </location>
</feature>
<evidence type="ECO:0000256" key="4">
    <source>
        <dbReference type="ARBA" id="ARBA00022475"/>
    </source>
</evidence>
<keyword evidence="3 8" id="KW-0813">Transport</keyword>
<evidence type="ECO:0000256" key="2">
    <source>
        <dbReference type="ARBA" id="ARBA00007069"/>
    </source>
</evidence>
<gene>
    <name evidence="10" type="ORF">RG1141_PA08380</name>
</gene>
<reference evidence="11" key="1">
    <citation type="journal article" date="2014" name="BMC Genomics">
        <title>Genome sequencing of two Neorhizobium galegae strains reveals a noeT gene responsible for the unusual acetylation of the nodulation factors.</title>
        <authorList>
            <person name="Osterman J."/>
            <person name="Marsh J."/>
            <person name="Laine P.K."/>
            <person name="Zeng Z."/>
            <person name="Alatalo E."/>
            <person name="Sullivan J.T."/>
            <person name="Young J.P."/>
            <person name="Thomas-Oates J."/>
            <person name="Paulin L."/>
            <person name="Lindstrom K."/>
        </authorList>
    </citation>
    <scope>NUCLEOTIDE SEQUENCE [LARGE SCALE GENOMIC DNA]</scope>
    <source>
        <strain evidence="11">HAMBI 1141</strain>
        <plasmid evidence="11">II</plasmid>
    </source>
</reference>
<comment type="similarity">
    <text evidence="2">Belongs to the binding-protein-dependent transport system permease family. CysTW subfamily.</text>
</comment>
<feature type="transmembrane region" description="Helical" evidence="8">
    <location>
        <begin position="162"/>
        <end position="188"/>
    </location>
</feature>
<evidence type="ECO:0000256" key="7">
    <source>
        <dbReference type="ARBA" id="ARBA00023136"/>
    </source>
</evidence>
<dbReference type="eggNOG" id="COG1176">
    <property type="taxonomic scope" value="Bacteria"/>
</dbReference>
<dbReference type="KEGG" id="ngl:RG1141_PA08380"/>
<keyword evidence="4" id="KW-1003">Cell membrane</keyword>
<dbReference type="InterPro" id="IPR035906">
    <property type="entry name" value="MetI-like_sf"/>
</dbReference>
<geneLocation type="plasmid" evidence="11">
    <name>II</name>
</geneLocation>
<keyword evidence="5 8" id="KW-0812">Transmembrane</keyword>
<dbReference type="GO" id="GO:0005886">
    <property type="term" value="C:plasma membrane"/>
    <property type="evidence" value="ECO:0007669"/>
    <property type="project" value="UniProtKB-SubCell"/>
</dbReference>
<evidence type="ECO:0000256" key="1">
    <source>
        <dbReference type="ARBA" id="ARBA00004651"/>
    </source>
</evidence>
<dbReference type="PROSITE" id="PS50928">
    <property type="entry name" value="ABC_TM1"/>
    <property type="match status" value="1"/>
</dbReference>
<feature type="transmembrane region" description="Helical" evidence="8">
    <location>
        <begin position="33"/>
        <end position="56"/>
    </location>
</feature>
<dbReference type="GO" id="GO:0055085">
    <property type="term" value="P:transmembrane transport"/>
    <property type="evidence" value="ECO:0007669"/>
    <property type="project" value="InterPro"/>
</dbReference>
<name>A0A068TJH1_NEOGA</name>
<dbReference type="PANTHER" id="PTHR42929">
    <property type="entry name" value="INNER MEMBRANE ABC TRANSPORTER PERMEASE PROTEIN YDCU-RELATED-RELATED"/>
    <property type="match status" value="1"/>
</dbReference>
<comment type="subcellular location">
    <subcellularLocation>
        <location evidence="1 8">Cell membrane</location>
        <topology evidence="1 8">Multi-pass membrane protein</topology>
    </subcellularLocation>
</comment>
<accession>A0A068TJH1</accession>
<dbReference type="Proteomes" id="UP000028186">
    <property type="component" value="Plasmid pHAMBI1141a"/>
</dbReference>
<feature type="transmembrane region" description="Helical" evidence="8">
    <location>
        <begin position="115"/>
        <end position="141"/>
    </location>
</feature>
<evidence type="ECO:0000313" key="11">
    <source>
        <dbReference type="Proteomes" id="UP000028186"/>
    </source>
</evidence>
<dbReference type="HOGENOM" id="CLU_016047_18_2_5"/>
<evidence type="ECO:0000256" key="3">
    <source>
        <dbReference type="ARBA" id="ARBA00022448"/>
    </source>
</evidence>
<dbReference type="RefSeq" id="WP_040124846.1">
    <property type="nucleotide sequence ID" value="NZ_HG938356.1"/>
</dbReference>
<dbReference type="SUPFAM" id="SSF161098">
    <property type="entry name" value="MetI-like"/>
    <property type="match status" value="1"/>
</dbReference>
<dbReference type="PANTHER" id="PTHR42929:SF5">
    <property type="entry name" value="ABC TRANSPORTER PERMEASE PROTEIN"/>
    <property type="match status" value="1"/>
</dbReference>
<dbReference type="PATRIC" id="fig|1028801.3.peg.5438"/>
<organism evidence="10 11">
    <name type="scientific">Neorhizobium galegae bv. officinalis bv. officinalis str. HAMBI 1141</name>
    <dbReference type="NCBI Taxonomy" id="1028801"/>
    <lineage>
        <taxon>Bacteria</taxon>
        <taxon>Pseudomonadati</taxon>
        <taxon>Pseudomonadota</taxon>
        <taxon>Alphaproteobacteria</taxon>
        <taxon>Hyphomicrobiales</taxon>
        <taxon>Rhizobiaceae</taxon>
        <taxon>Rhizobium/Agrobacterium group</taxon>
        <taxon>Neorhizobium</taxon>
    </lineage>
</organism>
<keyword evidence="10" id="KW-0614">Plasmid</keyword>
<feature type="transmembrane region" description="Helical" evidence="8">
    <location>
        <begin position="77"/>
        <end position="103"/>
    </location>
</feature>
<feature type="domain" description="ABC transmembrane type-1" evidence="9">
    <location>
        <begin position="82"/>
        <end position="288"/>
    </location>
</feature>
<evidence type="ECO:0000256" key="6">
    <source>
        <dbReference type="ARBA" id="ARBA00022989"/>
    </source>
</evidence>
<dbReference type="CDD" id="cd06261">
    <property type="entry name" value="TM_PBP2"/>
    <property type="match status" value="1"/>
</dbReference>
<evidence type="ECO:0000256" key="5">
    <source>
        <dbReference type="ARBA" id="ARBA00022692"/>
    </source>
</evidence>
<protein>
    <submittedName>
        <fullName evidence="10">ABC-type spermidine/putrescine transport system, permease component I</fullName>
    </submittedName>
</protein>
<dbReference type="EMBL" id="HG938356">
    <property type="protein sequence ID" value="CDN57670.1"/>
    <property type="molecule type" value="Genomic_DNA"/>
</dbReference>
<dbReference type="InterPro" id="IPR000515">
    <property type="entry name" value="MetI-like"/>
</dbReference>
<proteinExistence type="inferred from homology"/>
<dbReference type="Pfam" id="PF00528">
    <property type="entry name" value="BPD_transp_1"/>
    <property type="match status" value="1"/>
</dbReference>
<sequence length="302" mass="32791">MTVTATIGVPSTEAIRRRPLTGSARSYSKTLSLILIAPLVLLMGFGFLYPVGKLLLGSFFAPEFGLEQFQRLMRSPLYLTVLLRTFEIAFAVTIASLVIGYPIAFAMAKLPRRWAALTTVCVLIPLWTSTLVRSYAWIVLLQRKGVVNELLLDLGWITEPLRLIYTEGAVVMAMTHVLLPYTILPIFAAVRAVPNELGQAASNLGAGTLSVFWRIMLPLSLPGVFAGCLMTFILALGFYVTPALVGGPRTMLMATLIGQQTTETLDWAFAGALSTVLLAATLTFVVAFRKTLSLNRGFAGVS</sequence>
<evidence type="ECO:0000259" key="9">
    <source>
        <dbReference type="PROSITE" id="PS50928"/>
    </source>
</evidence>